<proteinExistence type="predicted"/>
<comment type="subcellular location">
    <subcellularLocation>
        <location evidence="2">Cell projection</location>
        <location evidence="2">Growth cone membrane</location>
        <topology evidence="2">Multi-pass membrane protein</topology>
    </subcellularLocation>
    <subcellularLocation>
        <location evidence="3">Endoplasmic reticulum membrane</location>
        <topology evidence="3">Multi-pass membrane protein</topology>
    </subcellularLocation>
    <subcellularLocation>
        <location evidence="1">Recycling endosome membrane</location>
        <topology evidence="1">Multi-pass membrane protein</topology>
    </subcellularLocation>
</comment>
<evidence type="ECO:0000256" key="5">
    <source>
        <dbReference type="ARBA" id="ARBA00022475"/>
    </source>
</evidence>
<keyword evidence="10" id="KW-0256">Endoplasmic reticulum</keyword>
<dbReference type="SMART" id="SM00064">
    <property type="entry name" value="FYVE"/>
    <property type="match status" value="1"/>
</dbReference>
<dbReference type="eggNOG" id="ENOG502QVKC">
    <property type="taxonomic scope" value="Eukaryota"/>
</dbReference>
<feature type="transmembrane region" description="Helical" evidence="18">
    <location>
        <begin position="199"/>
        <end position="229"/>
    </location>
</feature>
<keyword evidence="6 18" id="KW-0812">Transmembrane</keyword>
<organism evidence="20 21">
    <name type="scientific">Oreochromis niloticus</name>
    <name type="common">Nile tilapia</name>
    <name type="synonym">Tilapia nilotica</name>
    <dbReference type="NCBI Taxonomy" id="8128"/>
    <lineage>
        <taxon>Eukaryota</taxon>
        <taxon>Metazoa</taxon>
        <taxon>Chordata</taxon>
        <taxon>Craniata</taxon>
        <taxon>Vertebrata</taxon>
        <taxon>Euteleostomi</taxon>
        <taxon>Actinopterygii</taxon>
        <taxon>Neopterygii</taxon>
        <taxon>Teleostei</taxon>
        <taxon>Neoteleostei</taxon>
        <taxon>Acanthomorphata</taxon>
        <taxon>Ovalentaria</taxon>
        <taxon>Cichlomorphae</taxon>
        <taxon>Cichliformes</taxon>
        <taxon>Cichlidae</taxon>
        <taxon>African cichlids</taxon>
        <taxon>Pseudocrenilabrinae</taxon>
        <taxon>Oreochromini</taxon>
        <taxon>Oreochromis</taxon>
    </lineage>
</organism>
<dbReference type="PROSITE" id="PS50178">
    <property type="entry name" value="ZF_FYVE"/>
    <property type="match status" value="1"/>
</dbReference>
<dbReference type="PANTHER" id="PTHR14543">
    <property type="entry name" value="PROTRUDIN"/>
    <property type="match status" value="1"/>
</dbReference>
<dbReference type="GO" id="GO:0008270">
    <property type="term" value="F:zinc ion binding"/>
    <property type="evidence" value="ECO:0007669"/>
    <property type="project" value="UniProtKB-KW"/>
</dbReference>
<dbReference type="InterPro" id="IPR017455">
    <property type="entry name" value="Znf_FYVE-rel"/>
</dbReference>
<evidence type="ECO:0000256" key="1">
    <source>
        <dbReference type="ARBA" id="ARBA00004195"/>
    </source>
</evidence>
<keyword evidence="7" id="KW-0479">Metal-binding</keyword>
<evidence type="ECO:0000256" key="10">
    <source>
        <dbReference type="ARBA" id="ARBA00022824"/>
    </source>
</evidence>
<keyword evidence="13 18" id="KW-0472">Membrane</keyword>
<evidence type="ECO:0000256" key="3">
    <source>
        <dbReference type="ARBA" id="ARBA00004477"/>
    </source>
</evidence>
<evidence type="ECO:0000256" key="16">
    <source>
        <dbReference type="PROSITE-ProRule" id="PRU00091"/>
    </source>
</evidence>
<dbReference type="STRING" id="8128.ENSONIP00000022284"/>
<evidence type="ECO:0000256" key="14">
    <source>
        <dbReference type="ARBA" id="ARBA00023273"/>
    </source>
</evidence>
<dbReference type="GO" id="GO:0045773">
    <property type="term" value="P:positive regulation of axon extension"/>
    <property type="evidence" value="ECO:0007669"/>
    <property type="project" value="TreeGrafter"/>
</dbReference>
<evidence type="ECO:0000256" key="2">
    <source>
        <dbReference type="ARBA" id="ARBA00004460"/>
    </source>
</evidence>
<feature type="compositionally biased region" description="Acidic residues" evidence="17">
    <location>
        <begin position="263"/>
        <end position="284"/>
    </location>
</feature>
<dbReference type="CDD" id="cd15723">
    <property type="entry name" value="FYVE_protrudin"/>
    <property type="match status" value="1"/>
</dbReference>
<reference evidence="21" key="1">
    <citation type="submission" date="2012-01" db="EMBL/GenBank/DDBJ databases">
        <title>The Genome Sequence of Oreochromis niloticus (Nile Tilapia).</title>
        <authorList>
            <consortium name="Broad Institute Genome Assembly Team"/>
            <consortium name="Broad Institute Sequencing Platform"/>
            <person name="Di Palma F."/>
            <person name="Johnson J."/>
            <person name="Lander E.S."/>
            <person name="Lindblad-Toh K."/>
        </authorList>
    </citation>
    <scope>NUCLEOTIDE SEQUENCE [LARGE SCALE GENOMIC DNA]</scope>
</reference>
<dbReference type="SUPFAM" id="SSF57903">
    <property type="entry name" value="FYVE/PHD zinc finger"/>
    <property type="match status" value="1"/>
</dbReference>
<dbReference type="InterPro" id="IPR000306">
    <property type="entry name" value="Znf_FYVE"/>
</dbReference>
<accession>I3KMD9</accession>
<gene>
    <name evidence="20" type="primary">ZFYVE27</name>
    <name evidence="20" type="synonym">zfyve27</name>
</gene>
<evidence type="ECO:0000256" key="18">
    <source>
        <dbReference type="SAM" id="Phobius"/>
    </source>
</evidence>
<keyword evidence="9 16" id="KW-0863">Zinc-finger</keyword>
<reference evidence="20" key="2">
    <citation type="submission" date="2025-08" db="UniProtKB">
        <authorList>
            <consortium name="Ensembl"/>
        </authorList>
    </citation>
    <scope>IDENTIFICATION</scope>
</reference>
<evidence type="ECO:0000256" key="8">
    <source>
        <dbReference type="ARBA" id="ARBA00022753"/>
    </source>
</evidence>
<dbReference type="InterPro" id="IPR013083">
    <property type="entry name" value="Znf_RING/FYVE/PHD"/>
</dbReference>
<dbReference type="InParanoid" id="I3KMD9"/>
<dbReference type="FunFam" id="3.30.40.10:FF:000102">
    <property type="entry name" value="protrudin isoform X2"/>
    <property type="match status" value="1"/>
</dbReference>
<keyword evidence="11" id="KW-0862">Zinc</keyword>
<evidence type="ECO:0000256" key="12">
    <source>
        <dbReference type="ARBA" id="ARBA00022989"/>
    </source>
</evidence>
<dbReference type="AlphaFoldDB" id="I3KMD9"/>
<dbReference type="Proteomes" id="UP000005207">
    <property type="component" value="Linkage group LG6"/>
</dbReference>
<dbReference type="GO" id="GO:0032584">
    <property type="term" value="C:growth cone membrane"/>
    <property type="evidence" value="ECO:0007669"/>
    <property type="project" value="UniProtKB-SubCell"/>
</dbReference>
<feature type="transmembrane region" description="Helical" evidence="18">
    <location>
        <begin position="100"/>
        <end position="123"/>
    </location>
</feature>
<dbReference type="GO" id="GO:0055038">
    <property type="term" value="C:recycling endosome membrane"/>
    <property type="evidence" value="ECO:0007669"/>
    <property type="project" value="UniProtKB-SubCell"/>
</dbReference>
<dbReference type="Gene3D" id="3.30.40.10">
    <property type="entry name" value="Zinc/RING finger domain, C3HC4 (zinc finger)"/>
    <property type="match status" value="1"/>
</dbReference>
<keyword evidence="5" id="KW-1003">Cell membrane</keyword>
<evidence type="ECO:0000313" key="21">
    <source>
        <dbReference type="Proteomes" id="UP000005207"/>
    </source>
</evidence>
<evidence type="ECO:0000256" key="4">
    <source>
        <dbReference type="ARBA" id="ARBA00015523"/>
    </source>
</evidence>
<keyword evidence="14" id="KW-0966">Cell projection</keyword>
<dbReference type="GO" id="GO:0005789">
    <property type="term" value="C:endoplasmic reticulum membrane"/>
    <property type="evidence" value="ECO:0007669"/>
    <property type="project" value="UniProtKB-SubCell"/>
</dbReference>
<dbReference type="GO" id="GO:0071782">
    <property type="term" value="C:endoplasmic reticulum tubular network"/>
    <property type="evidence" value="ECO:0007669"/>
    <property type="project" value="TreeGrafter"/>
</dbReference>
<dbReference type="GO" id="GO:0072659">
    <property type="term" value="P:protein localization to plasma membrane"/>
    <property type="evidence" value="ECO:0007669"/>
    <property type="project" value="InterPro"/>
</dbReference>
<evidence type="ECO:0000256" key="11">
    <source>
        <dbReference type="ARBA" id="ARBA00022833"/>
    </source>
</evidence>
<evidence type="ECO:0000256" key="13">
    <source>
        <dbReference type="ARBA" id="ARBA00023136"/>
    </source>
</evidence>
<dbReference type="InterPro" id="IPR042405">
    <property type="entry name" value="Protrudin"/>
</dbReference>
<evidence type="ECO:0000256" key="9">
    <source>
        <dbReference type="ARBA" id="ARBA00022771"/>
    </source>
</evidence>
<dbReference type="PANTHER" id="PTHR14543:SF1">
    <property type="entry name" value="PROTRUDIN"/>
    <property type="match status" value="1"/>
</dbReference>
<evidence type="ECO:0000256" key="15">
    <source>
        <dbReference type="ARBA" id="ARBA00032025"/>
    </source>
</evidence>
<dbReference type="GO" id="GO:0007409">
    <property type="term" value="P:axonogenesis"/>
    <property type="evidence" value="ECO:0007669"/>
    <property type="project" value="Ensembl"/>
</dbReference>
<feature type="region of interest" description="Disordered" evidence="17">
    <location>
        <begin position="1"/>
        <end position="44"/>
    </location>
</feature>
<feature type="region of interest" description="Disordered" evidence="17">
    <location>
        <begin position="260"/>
        <end position="286"/>
    </location>
</feature>
<evidence type="ECO:0000256" key="6">
    <source>
        <dbReference type="ARBA" id="ARBA00022692"/>
    </source>
</evidence>
<dbReference type="Pfam" id="PF01363">
    <property type="entry name" value="FYVE"/>
    <property type="match status" value="1"/>
</dbReference>
<reference evidence="20" key="3">
    <citation type="submission" date="2025-09" db="UniProtKB">
        <authorList>
            <consortium name="Ensembl"/>
        </authorList>
    </citation>
    <scope>IDENTIFICATION</scope>
</reference>
<keyword evidence="12 18" id="KW-1133">Transmembrane helix</keyword>
<sequence>MALHSTGSFQDPSQGTGDRGELVHTLSKETPGSPDASELGSPRSTPNFDLLNMVLSYKRMALYLEPVTDAVELIRFLLGCVFPYCCLLNNLPCCFFCLPLLLSVGWFTVSLAAVSLPAALGYLQDRCRGRASEDELQKRRFHAVYRRDLQIVHLTKQEAMLEVKDLLKQLDDMLSSACQSAEAAYKVLYWDNHTKSSRFYGGILIVVCLLYVAPVAWVLAGFNSVIFLWNRDFCRAVFQELSKQVLRCCFVLSQQDLSPGSVEEAEEAEPDDEFKDAIEEDDDGPLGAPEYDTISENGLLSRNEPIRSKVSKLTEKLRKRYPTTVTGNCSSCNAVFSVLKKRRNCSNCGNSFCSRCCSFKVLKSVMGATAPEAQRETVFVCAACNSTLIKPQ</sequence>
<evidence type="ECO:0000256" key="7">
    <source>
        <dbReference type="ARBA" id="ARBA00022723"/>
    </source>
</evidence>
<dbReference type="Ensembl" id="ENSONIT00000022303.2">
    <property type="protein sequence ID" value="ENSONIP00000022284.2"/>
    <property type="gene ID" value="ENSONIG00000017673.2"/>
</dbReference>
<dbReference type="GO" id="GO:0071787">
    <property type="term" value="P:endoplasmic reticulum tubular network formation"/>
    <property type="evidence" value="ECO:0007669"/>
    <property type="project" value="InterPro"/>
</dbReference>
<keyword evidence="8" id="KW-0967">Endosome</keyword>
<dbReference type="InterPro" id="IPR011011">
    <property type="entry name" value="Znf_FYVE_PHD"/>
</dbReference>
<protein>
    <recommendedName>
        <fullName evidence="4">Protrudin</fullName>
    </recommendedName>
    <alternativeName>
        <fullName evidence="15">Zinc finger FYVE domain-containing protein 27</fullName>
    </alternativeName>
</protein>
<dbReference type="GO" id="GO:0016192">
    <property type="term" value="P:vesicle-mediated transport"/>
    <property type="evidence" value="ECO:0007669"/>
    <property type="project" value="InterPro"/>
</dbReference>
<evidence type="ECO:0000256" key="17">
    <source>
        <dbReference type="SAM" id="MobiDB-lite"/>
    </source>
</evidence>
<feature type="domain" description="FYVE-type" evidence="19">
    <location>
        <begin position="329"/>
        <end position="389"/>
    </location>
</feature>
<evidence type="ECO:0000259" key="19">
    <source>
        <dbReference type="PROSITE" id="PS50178"/>
    </source>
</evidence>
<evidence type="ECO:0000313" key="20">
    <source>
        <dbReference type="Ensembl" id="ENSONIP00000022284.2"/>
    </source>
</evidence>
<feature type="compositionally biased region" description="Polar residues" evidence="17">
    <location>
        <begin position="1"/>
        <end position="16"/>
    </location>
</feature>
<keyword evidence="21" id="KW-1185">Reference proteome</keyword>
<name>I3KMD9_ORENI</name>
<dbReference type="GO" id="GO:0048011">
    <property type="term" value="P:neurotrophin TRK receptor signaling pathway"/>
    <property type="evidence" value="ECO:0007669"/>
    <property type="project" value="TreeGrafter"/>
</dbReference>
<dbReference type="GeneTree" id="ENSGT00390000013298"/>